<comment type="caution">
    <text evidence="6">The sequence shown here is derived from an EMBL/GenBank/DDBJ whole genome shotgun (WGS) entry which is preliminary data.</text>
</comment>
<feature type="signal peptide" evidence="5">
    <location>
        <begin position="1"/>
        <end position="17"/>
    </location>
</feature>
<dbReference type="InterPro" id="IPR001534">
    <property type="entry name" value="Transthyretin-like"/>
</dbReference>
<gene>
    <name evidence="6" type="ORF">CBOVIS_LOCUS1938</name>
</gene>
<dbReference type="Gene3D" id="2.60.40.3330">
    <property type="match status" value="1"/>
</dbReference>
<sequence length="158" mass="17631">MRVFVIVSLLLIAAAYAAVISKKAVGVKGTLLCGKQPAENVRVRLFRVKPGKKGDDVAQMLDEKFTGPQGMFHVEGNTNGFPLNETDLEPVVSFYHHCDDDPKKLEKTAFRRFNYNVPTTFVNQGEKAKKAYDLGTVNIQLEFPGEKREKKIAEAPTF</sequence>
<dbReference type="GO" id="GO:0005576">
    <property type="term" value="C:extracellular region"/>
    <property type="evidence" value="ECO:0007669"/>
    <property type="project" value="UniProtKB-SubCell"/>
</dbReference>
<evidence type="ECO:0000256" key="2">
    <source>
        <dbReference type="ARBA" id="ARBA00010112"/>
    </source>
</evidence>
<dbReference type="Pfam" id="PF01060">
    <property type="entry name" value="TTR-52"/>
    <property type="match status" value="1"/>
</dbReference>
<evidence type="ECO:0000256" key="4">
    <source>
        <dbReference type="ARBA" id="ARBA00022729"/>
    </source>
</evidence>
<dbReference type="EMBL" id="CADEPM010000001">
    <property type="protein sequence ID" value="CAB3398692.1"/>
    <property type="molecule type" value="Genomic_DNA"/>
</dbReference>
<comment type="subcellular location">
    <subcellularLocation>
        <location evidence="1">Secreted</location>
    </subcellularLocation>
</comment>
<keyword evidence="3" id="KW-0964">Secreted</keyword>
<organism evidence="6 7">
    <name type="scientific">Caenorhabditis bovis</name>
    <dbReference type="NCBI Taxonomy" id="2654633"/>
    <lineage>
        <taxon>Eukaryota</taxon>
        <taxon>Metazoa</taxon>
        <taxon>Ecdysozoa</taxon>
        <taxon>Nematoda</taxon>
        <taxon>Chromadorea</taxon>
        <taxon>Rhabditida</taxon>
        <taxon>Rhabditina</taxon>
        <taxon>Rhabditomorpha</taxon>
        <taxon>Rhabditoidea</taxon>
        <taxon>Rhabditidae</taxon>
        <taxon>Peloderinae</taxon>
        <taxon>Caenorhabditis</taxon>
    </lineage>
</organism>
<evidence type="ECO:0000256" key="1">
    <source>
        <dbReference type="ARBA" id="ARBA00004613"/>
    </source>
</evidence>
<accession>A0A8S1ED42</accession>
<evidence type="ECO:0000313" key="7">
    <source>
        <dbReference type="Proteomes" id="UP000494206"/>
    </source>
</evidence>
<evidence type="ECO:0008006" key="8">
    <source>
        <dbReference type="Google" id="ProtNLM"/>
    </source>
</evidence>
<name>A0A8S1ED42_9PELO</name>
<dbReference type="Proteomes" id="UP000494206">
    <property type="component" value="Unassembled WGS sequence"/>
</dbReference>
<evidence type="ECO:0000256" key="5">
    <source>
        <dbReference type="SAM" id="SignalP"/>
    </source>
</evidence>
<dbReference type="PANTHER" id="PTHR21700:SF48">
    <property type="entry name" value="TRANSTHYRETIN-LIKE FAMILY PROTEIN"/>
    <property type="match status" value="1"/>
</dbReference>
<dbReference type="AlphaFoldDB" id="A0A8S1ED42"/>
<dbReference type="PANTHER" id="PTHR21700">
    <property type="entry name" value="TRANSTHYRETIN-LIKE FAMILY PROTEIN-RELATED"/>
    <property type="match status" value="1"/>
</dbReference>
<proteinExistence type="inferred from homology"/>
<evidence type="ECO:0000313" key="6">
    <source>
        <dbReference type="EMBL" id="CAB3398692.1"/>
    </source>
</evidence>
<evidence type="ECO:0000256" key="3">
    <source>
        <dbReference type="ARBA" id="ARBA00022525"/>
    </source>
</evidence>
<comment type="similarity">
    <text evidence="2">Belongs to the nematode transthyretin-like family.</text>
</comment>
<reference evidence="6 7" key="1">
    <citation type="submission" date="2020-04" db="EMBL/GenBank/DDBJ databases">
        <authorList>
            <person name="Laetsch R D."/>
            <person name="Stevens L."/>
            <person name="Kumar S."/>
            <person name="Blaxter L. M."/>
        </authorList>
    </citation>
    <scope>NUCLEOTIDE SEQUENCE [LARGE SCALE GENOMIC DNA]</scope>
</reference>
<dbReference type="InterPro" id="IPR038479">
    <property type="entry name" value="Transthyretin-like_sf"/>
</dbReference>
<dbReference type="OrthoDB" id="5811720at2759"/>
<keyword evidence="7" id="KW-1185">Reference proteome</keyword>
<protein>
    <recommendedName>
        <fullName evidence="8">Transthyretin-like family protein</fullName>
    </recommendedName>
</protein>
<feature type="chain" id="PRO_5035896722" description="Transthyretin-like family protein" evidence="5">
    <location>
        <begin position="18"/>
        <end position="158"/>
    </location>
</feature>
<dbReference type="GO" id="GO:0009986">
    <property type="term" value="C:cell surface"/>
    <property type="evidence" value="ECO:0007669"/>
    <property type="project" value="InterPro"/>
</dbReference>
<keyword evidence="4 5" id="KW-0732">Signal</keyword>